<dbReference type="RefSeq" id="XP_052130502.1">
    <property type="nucleotide sequence ID" value="XM_052274542.1"/>
</dbReference>
<dbReference type="Proteomes" id="UP000504606">
    <property type="component" value="Unplaced"/>
</dbReference>
<feature type="compositionally biased region" description="Polar residues" evidence="7">
    <location>
        <begin position="7"/>
        <end position="17"/>
    </location>
</feature>
<keyword evidence="6" id="KW-0695">RNA-directed DNA polymerase</keyword>
<feature type="region of interest" description="Disordered" evidence="7">
    <location>
        <begin position="1"/>
        <end position="21"/>
    </location>
</feature>
<dbReference type="GeneID" id="127751276"/>
<dbReference type="InterPro" id="IPR036397">
    <property type="entry name" value="RNaseH_sf"/>
</dbReference>
<keyword evidence="2" id="KW-0548">Nucleotidyltransferase</keyword>
<feature type="domain" description="Integrase catalytic" evidence="8">
    <location>
        <begin position="318"/>
        <end position="432"/>
    </location>
</feature>
<dbReference type="Pfam" id="PF17917">
    <property type="entry name" value="RT_RNaseH"/>
    <property type="match status" value="1"/>
</dbReference>
<evidence type="ECO:0000256" key="4">
    <source>
        <dbReference type="ARBA" id="ARBA00022759"/>
    </source>
</evidence>
<dbReference type="GO" id="GO:0015074">
    <property type="term" value="P:DNA integration"/>
    <property type="evidence" value="ECO:0007669"/>
    <property type="project" value="InterPro"/>
</dbReference>
<proteinExistence type="predicted"/>
<evidence type="ECO:0000313" key="10">
    <source>
        <dbReference type="RefSeq" id="XP_052130502.1"/>
    </source>
</evidence>
<dbReference type="InterPro" id="IPR001584">
    <property type="entry name" value="Integrase_cat-core"/>
</dbReference>
<evidence type="ECO:0000256" key="5">
    <source>
        <dbReference type="ARBA" id="ARBA00022801"/>
    </source>
</evidence>
<dbReference type="SUPFAM" id="SSF56672">
    <property type="entry name" value="DNA/RNA polymerases"/>
    <property type="match status" value="1"/>
</dbReference>
<dbReference type="GO" id="GO:0042575">
    <property type="term" value="C:DNA polymerase complex"/>
    <property type="evidence" value="ECO:0007669"/>
    <property type="project" value="UniProtKB-ARBA"/>
</dbReference>
<dbReference type="GO" id="GO:0003964">
    <property type="term" value="F:RNA-directed DNA polymerase activity"/>
    <property type="evidence" value="ECO:0007669"/>
    <property type="project" value="UniProtKB-KW"/>
</dbReference>
<dbReference type="GO" id="GO:0003676">
    <property type="term" value="F:nucleic acid binding"/>
    <property type="evidence" value="ECO:0007669"/>
    <property type="project" value="InterPro"/>
</dbReference>
<dbReference type="InterPro" id="IPR043502">
    <property type="entry name" value="DNA/RNA_pol_sf"/>
</dbReference>
<evidence type="ECO:0000256" key="7">
    <source>
        <dbReference type="SAM" id="MobiDB-lite"/>
    </source>
</evidence>
<dbReference type="PANTHER" id="PTHR37984">
    <property type="entry name" value="PROTEIN CBG26694"/>
    <property type="match status" value="1"/>
</dbReference>
<organism evidence="9 10">
    <name type="scientific">Frankliniella occidentalis</name>
    <name type="common">Western flower thrips</name>
    <name type="synonym">Euthrips occidentalis</name>
    <dbReference type="NCBI Taxonomy" id="133901"/>
    <lineage>
        <taxon>Eukaryota</taxon>
        <taxon>Metazoa</taxon>
        <taxon>Ecdysozoa</taxon>
        <taxon>Arthropoda</taxon>
        <taxon>Hexapoda</taxon>
        <taxon>Insecta</taxon>
        <taxon>Pterygota</taxon>
        <taxon>Neoptera</taxon>
        <taxon>Paraneoptera</taxon>
        <taxon>Thysanoptera</taxon>
        <taxon>Terebrantia</taxon>
        <taxon>Thripoidea</taxon>
        <taxon>Thripidae</taxon>
        <taxon>Frankliniella</taxon>
    </lineage>
</organism>
<dbReference type="SUPFAM" id="SSF53098">
    <property type="entry name" value="Ribonuclease H-like"/>
    <property type="match status" value="1"/>
</dbReference>
<evidence type="ECO:0000256" key="3">
    <source>
        <dbReference type="ARBA" id="ARBA00022722"/>
    </source>
</evidence>
<dbReference type="Gene3D" id="3.30.420.10">
    <property type="entry name" value="Ribonuclease H-like superfamily/Ribonuclease H"/>
    <property type="match status" value="1"/>
</dbReference>
<gene>
    <name evidence="10" type="primary">LOC127751276</name>
</gene>
<keyword evidence="1" id="KW-0808">Transferase</keyword>
<name>A0A9C6X7B7_FRAOC</name>
<dbReference type="GO" id="GO:0016787">
    <property type="term" value="F:hydrolase activity"/>
    <property type="evidence" value="ECO:0007669"/>
    <property type="project" value="UniProtKB-KW"/>
</dbReference>
<dbReference type="GO" id="GO:0004519">
    <property type="term" value="F:endonuclease activity"/>
    <property type="evidence" value="ECO:0007669"/>
    <property type="project" value="UniProtKB-KW"/>
</dbReference>
<evidence type="ECO:0000256" key="1">
    <source>
        <dbReference type="ARBA" id="ARBA00022679"/>
    </source>
</evidence>
<dbReference type="KEGG" id="foc:127751276"/>
<keyword evidence="3" id="KW-0540">Nuclease</keyword>
<reference evidence="10" key="1">
    <citation type="submission" date="2025-08" db="UniProtKB">
        <authorList>
            <consortium name="RefSeq"/>
        </authorList>
    </citation>
    <scope>IDENTIFICATION</scope>
    <source>
        <tissue evidence="10">Whole organism</tissue>
    </source>
</reference>
<evidence type="ECO:0000313" key="9">
    <source>
        <dbReference type="Proteomes" id="UP000504606"/>
    </source>
</evidence>
<protein>
    <submittedName>
        <fullName evidence="10">Uncharacterized protein LOC127751276</fullName>
    </submittedName>
</protein>
<keyword evidence="5" id="KW-0378">Hydrolase</keyword>
<dbReference type="PROSITE" id="PS50994">
    <property type="entry name" value="INTEGRASE"/>
    <property type="match status" value="1"/>
</dbReference>
<keyword evidence="4" id="KW-0255">Endonuclease</keyword>
<accession>A0A9C6X7B7</accession>
<dbReference type="OrthoDB" id="5985335at2759"/>
<dbReference type="InterPro" id="IPR012337">
    <property type="entry name" value="RNaseH-like_sf"/>
</dbReference>
<keyword evidence="9" id="KW-1185">Reference proteome</keyword>
<dbReference type="PANTHER" id="PTHR37984:SF5">
    <property type="entry name" value="PROTEIN NYNRIN-LIKE"/>
    <property type="match status" value="1"/>
</dbReference>
<dbReference type="InterPro" id="IPR050951">
    <property type="entry name" value="Retrovirus_Pol_polyprotein"/>
</dbReference>
<evidence type="ECO:0000256" key="6">
    <source>
        <dbReference type="ARBA" id="ARBA00022918"/>
    </source>
</evidence>
<sequence length="462" mass="51553">MCPTEEQPATTVPSTSTRSDELSKLTESLKRYMDGGLPNSQNRQQISFSLASTFEARRSFINSVGTPHSCAAIVREYKHLQSYRGDMLLEEFSRMGPLEKNFVAKFEKLSPLIVKHAQAFKPSFVNSLQSQFAYCDASPYGVGSVLCHAIKINGKPVDRPVMMVSCTLYIAQQNYAQIDREGLALIHAVTKFHRFIYDREFKIVTDDDAIQRIFHQSLYLKAEHLAVADALSRLPSPTVVQVFNVNAIVVKSLSAFPTTADKIALETSNDSILNQVFRYVHLGWPPKDELRDKPMTNAYFKLRDQITIVNKCLLFSARVIIPSSLRADVLKTIHEGHPGILISNPIRPMFPGPKLSSSLNGKWLHNAHMPRTTASEVIEVLMSVIAIYGLPKSLMSDNGQPFDSDDYAAFCTKFNIQILHPPPYTPESNGQVVFPHPPPWALLSAMLASRHSSVSIPPKSVL</sequence>
<dbReference type="AlphaFoldDB" id="A0A9C6X7B7"/>
<evidence type="ECO:0000256" key="2">
    <source>
        <dbReference type="ARBA" id="ARBA00022695"/>
    </source>
</evidence>
<dbReference type="InterPro" id="IPR041373">
    <property type="entry name" value="RT_RNaseH"/>
</dbReference>
<evidence type="ECO:0000259" key="8">
    <source>
        <dbReference type="PROSITE" id="PS50994"/>
    </source>
</evidence>